<comment type="similarity">
    <text evidence="2">Belongs to the helicase family. RecQ subfamily.</text>
</comment>
<dbReference type="PANTHER" id="PTHR13710">
    <property type="entry name" value="DNA HELICASE RECQ FAMILY MEMBER"/>
    <property type="match status" value="1"/>
</dbReference>
<dbReference type="GO" id="GO:0043138">
    <property type="term" value="F:3'-5' DNA helicase activity"/>
    <property type="evidence" value="ECO:0007669"/>
    <property type="project" value="UniProtKB-EC"/>
</dbReference>
<evidence type="ECO:0000256" key="9">
    <source>
        <dbReference type="ARBA" id="ARBA00023242"/>
    </source>
</evidence>
<evidence type="ECO:0000259" key="14">
    <source>
        <dbReference type="PROSITE" id="PS51192"/>
    </source>
</evidence>
<evidence type="ECO:0000256" key="8">
    <source>
        <dbReference type="ARBA" id="ARBA00023235"/>
    </source>
</evidence>
<proteinExistence type="inferred from homology"/>
<evidence type="ECO:0000256" key="4">
    <source>
        <dbReference type="ARBA" id="ARBA00022801"/>
    </source>
</evidence>
<feature type="domain" description="Helicase ATP-binding" evidence="14">
    <location>
        <begin position="787"/>
        <end position="968"/>
    </location>
</feature>
<dbReference type="FunFam" id="3.40.50.300:FF:001975">
    <property type="entry name" value="ATP-dependent DNA helicase"/>
    <property type="match status" value="1"/>
</dbReference>
<dbReference type="SMART" id="SM00490">
    <property type="entry name" value="HELICc"/>
    <property type="match status" value="1"/>
</dbReference>
<dbReference type="GO" id="GO:0005737">
    <property type="term" value="C:cytoplasm"/>
    <property type="evidence" value="ECO:0007669"/>
    <property type="project" value="TreeGrafter"/>
</dbReference>
<keyword evidence="17" id="KW-1185">Reference proteome</keyword>
<dbReference type="InterPro" id="IPR001650">
    <property type="entry name" value="Helicase_C-like"/>
</dbReference>
<dbReference type="GO" id="GO:0003677">
    <property type="term" value="F:DNA binding"/>
    <property type="evidence" value="ECO:0007669"/>
    <property type="project" value="UniProtKB-KW"/>
</dbReference>
<dbReference type="SUPFAM" id="SSF47819">
    <property type="entry name" value="HRDC-like"/>
    <property type="match status" value="1"/>
</dbReference>
<dbReference type="Proteomes" id="UP000770015">
    <property type="component" value="Unassembled WGS sequence"/>
</dbReference>
<evidence type="ECO:0000256" key="3">
    <source>
        <dbReference type="ARBA" id="ARBA00022741"/>
    </source>
</evidence>
<feature type="compositionally biased region" description="Low complexity" evidence="12">
    <location>
        <begin position="633"/>
        <end position="644"/>
    </location>
</feature>
<feature type="region of interest" description="Disordered" evidence="12">
    <location>
        <begin position="581"/>
        <end position="684"/>
    </location>
</feature>
<dbReference type="GO" id="GO:0005634">
    <property type="term" value="C:nucleus"/>
    <property type="evidence" value="ECO:0007669"/>
    <property type="project" value="UniProtKB-SubCell"/>
</dbReference>
<dbReference type="Gene3D" id="1.10.150.80">
    <property type="entry name" value="HRDC domain"/>
    <property type="match status" value="1"/>
</dbReference>
<keyword evidence="7" id="KW-0238">DNA-binding</keyword>
<dbReference type="InterPro" id="IPR004589">
    <property type="entry name" value="DNA_helicase_ATP-dep_RecQ"/>
</dbReference>
<dbReference type="GO" id="GO:0006260">
    <property type="term" value="P:DNA replication"/>
    <property type="evidence" value="ECO:0007669"/>
    <property type="project" value="InterPro"/>
</dbReference>
<dbReference type="FunFam" id="3.40.50.300:FF:000537">
    <property type="entry name" value="Bloom syndrome RecQ-like helicase"/>
    <property type="match status" value="1"/>
</dbReference>
<dbReference type="PROSITE" id="PS51194">
    <property type="entry name" value="HELICASE_CTER"/>
    <property type="match status" value="1"/>
</dbReference>
<dbReference type="SMART" id="SM00956">
    <property type="entry name" value="RQC"/>
    <property type="match status" value="1"/>
</dbReference>
<feature type="region of interest" description="Disordered" evidence="12">
    <location>
        <begin position="17"/>
        <end position="401"/>
    </location>
</feature>
<dbReference type="CDD" id="cd18794">
    <property type="entry name" value="SF2_C_RecQ"/>
    <property type="match status" value="1"/>
</dbReference>
<feature type="compositionally biased region" description="Basic and acidic residues" evidence="12">
    <location>
        <begin position="219"/>
        <end position="228"/>
    </location>
</feature>
<dbReference type="CDD" id="cd17920">
    <property type="entry name" value="DEXHc_RecQ"/>
    <property type="match status" value="1"/>
</dbReference>
<organism evidence="16 17">
    <name type="scientific">Plectosphaerella plurivora</name>
    <dbReference type="NCBI Taxonomy" id="936078"/>
    <lineage>
        <taxon>Eukaryota</taxon>
        <taxon>Fungi</taxon>
        <taxon>Dikarya</taxon>
        <taxon>Ascomycota</taxon>
        <taxon>Pezizomycotina</taxon>
        <taxon>Sordariomycetes</taxon>
        <taxon>Hypocreomycetidae</taxon>
        <taxon>Glomerellales</taxon>
        <taxon>Plectosphaerellaceae</taxon>
        <taxon>Plectosphaerella</taxon>
    </lineage>
</organism>
<feature type="domain" description="HRDC" evidence="13">
    <location>
        <begin position="1418"/>
        <end position="1500"/>
    </location>
</feature>
<feature type="compositionally biased region" description="Polar residues" evidence="12">
    <location>
        <begin position="1325"/>
        <end position="1336"/>
    </location>
</feature>
<keyword evidence="9" id="KW-0539">Nucleus</keyword>
<gene>
    <name evidence="16" type="ORF">F5X68DRAFT_274183</name>
</gene>
<dbReference type="InterPro" id="IPR010997">
    <property type="entry name" value="HRDC-like_sf"/>
</dbReference>
<dbReference type="GO" id="GO:0005524">
    <property type="term" value="F:ATP binding"/>
    <property type="evidence" value="ECO:0007669"/>
    <property type="project" value="UniProtKB-KW"/>
</dbReference>
<reference evidence="16" key="1">
    <citation type="journal article" date="2021" name="Nat. Commun.">
        <title>Genetic determinants of endophytism in the Arabidopsis root mycobiome.</title>
        <authorList>
            <person name="Mesny F."/>
            <person name="Miyauchi S."/>
            <person name="Thiergart T."/>
            <person name="Pickel B."/>
            <person name="Atanasova L."/>
            <person name="Karlsson M."/>
            <person name="Huettel B."/>
            <person name="Barry K.W."/>
            <person name="Haridas S."/>
            <person name="Chen C."/>
            <person name="Bauer D."/>
            <person name="Andreopoulos W."/>
            <person name="Pangilinan J."/>
            <person name="LaButti K."/>
            <person name="Riley R."/>
            <person name="Lipzen A."/>
            <person name="Clum A."/>
            <person name="Drula E."/>
            <person name="Henrissat B."/>
            <person name="Kohler A."/>
            <person name="Grigoriev I.V."/>
            <person name="Martin F.M."/>
            <person name="Hacquard S."/>
        </authorList>
    </citation>
    <scope>NUCLEOTIDE SEQUENCE</scope>
    <source>
        <strain evidence="16">MPI-SDFR-AT-0117</strain>
    </source>
</reference>
<protein>
    <recommendedName>
        <fullName evidence="11">DNA 3'-5' helicase</fullName>
        <ecNumber evidence="11">5.6.2.4</ecNumber>
    </recommendedName>
</protein>
<feature type="compositionally biased region" description="Gly residues" evidence="12">
    <location>
        <begin position="1600"/>
        <end position="1610"/>
    </location>
</feature>
<feature type="compositionally biased region" description="Low complexity" evidence="12">
    <location>
        <begin position="378"/>
        <end position="390"/>
    </location>
</feature>
<dbReference type="PROSITE" id="PS00690">
    <property type="entry name" value="DEAH_ATP_HELICASE"/>
    <property type="match status" value="1"/>
</dbReference>
<dbReference type="InterPro" id="IPR002464">
    <property type="entry name" value="DNA/RNA_helicase_DEAH_CS"/>
</dbReference>
<accession>A0A9P9AFH5</accession>
<dbReference type="GO" id="GO:0016787">
    <property type="term" value="F:hydrolase activity"/>
    <property type="evidence" value="ECO:0007669"/>
    <property type="project" value="UniProtKB-KW"/>
</dbReference>
<evidence type="ECO:0000256" key="7">
    <source>
        <dbReference type="ARBA" id="ARBA00023125"/>
    </source>
</evidence>
<feature type="compositionally biased region" description="Low complexity" evidence="12">
    <location>
        <begin position="1620"/>
        <end position="1642"/>
    </location>
</feature>
<feature type="compositionally biased region" description="Gly residues" evidence="12">
    <location>
        <begin position="1573"/>
        <end position="1582"/>
    </location>
</feature>
<feature type="region of interest" description="Disordered" evidence="12">
    <location>
        <begin position="1498"/>
        <end position="1662"/>
    </location>
</feature>
<evidence type="ECO:0000313" key="16">
    <source>
        <dbReference type="EMBL" id="KAH6691641.1"/>
    </source>
</evidence>
<feature type="region of interest" description="Disordered" evidence="12">
    <location>
        <begin position="714"/>
        <end position="749"/>
    </location>
</feature>
<dbReference type="Pfam" id="PF00271">
    <property type="entry name" value="Helicase_C"/>
    <property type="match status" value="1"/>
</dbReference>
<dbReference type="InterPro" id="IPR002121">
    <property type="entry name" value="HRDC_dom"/>
</dbReference>
<dbReference type="NCBIfam" id="TIGR00614">
    <property type="entry name" value="recQ_fam"/>
    <property type="match status" value="1"/>
</dbReference>
<evidence type="ECO:0000259" key="15">
    <source>
        <dbReference type="PROSITE" id="PS51194"/>
    </source>
</evidence>
<feature type="region of interest" description="Disordered" evidence="12">
    <location>
        <begin position="1300"/>
        <end position="1361"/>
    </location>
</feature>
<evidence type="ECO:0000256" key="6">
    <source>
        <dbReference type="ARBA" id="ARBA00022840"/>
    </source>
</evidence>
<dbReference type="InterPro" id="IPR036388">
    <property type="entry name" value="WH-like_DNA-bd_sf"/>
</dbReference>
<dbReference type="Pfam" id="PF16124">
    <property type="entry name" value="RecQ_Zn_bind"/>
    <property type="match status" value="1"/>
</dbReference>
<feature type="compositionally biased region" description="Polar residues" evidence="12">
    <location>
        <begin position="26"/>
        <end position="35"/>
    </location>
</feature>
<name>A0A9P9AFH5_9PEZI</name>
<dbReference type="EC" id="5.6.2.4" evidence="11"/>
<sequence>MTRNNLGEHISWLLQSAVSKPPSLGFPQTTDTSWPSGDIDTAPVHPSQSSSRQNIQQTGASFARGATNAPVPADRDLADDPSMAQLTSARRSRKPSLAIKQQELPTPTPATKTKPSSIGGLQRAYAAKLEEDAALSMSNVPARAAPTHHDAPSSPSRRSRKPPKSPPDLLGSDDDLSDIMDLTGDDAAGSSDTIPVNRNDSRISLKRETLSSARGQKRKSIELSKEEGYDSDEFPDMYKIMGTPAPPPSTFKAPLKLSSSLTPTSRRAGKRLQIVREASLEESTTRPRSKLGLASDDESRETPKRALTSLDEDKLLGRTPSRAFEITSSPESAGIPAPQSPLPLISKPKSSSRANKARIIQDSDDDMDEAPASPSKHSTTSSTNATSMAAPPRLPSSGFTSPQILFDEASRSTLHSSSAAQTASLPTSSAAVSVVAPASADTLARFLELPNALEARIAHLDVAVRRNSEEFLKSLRSGAKLARDKIKAAKGPLLDQQKAIPNLTALLTRHRSMTDERDTIALKVTEAYEQDLDTEEAEARLDAMSDQITSLEQTLLPALTECGIDDKFLDEVEQQPAPEPVVISTQHSLKKHSVLTGSTTSSSTESVQQTHPASRHTQNQHQDREPEQPPFPRSRAAPPTRTAPAPNPEIFDGDDFFDDFEEAEAPQLPPSAPPRSLPFRSPARPASKRILDTFSDDFDEEAMLAFAQNYDSRQAPSREPAVSRPVLVPTSGNTALVKPNPKPKESSSTKLTMPAELMKHPWSPDVKRALKDRFRMKGFRTNQLEAINATLGGLDAFVLMPTGGGKSLCYQLPAVVQSGKTKGITIVVSPLLSLMQDQVDHLTNMNIRADAFNGDTDAARRAHILSSFEKPHPEHYVQLLYVTPEMINASRQFNDRLTALFRRKRIARFVIDEAHCVSQWGHDFRPDYKALGKLRENYPGVPIIALTATATHNVIMDIKHNLHIDDCQVFSQSFNRPNLTYSVHWKEPGLLNTIAALITSRYDGQTGIIYTLSRKNAEDVAKKLMENHSISARHYHASMAPEDKTEVQRSWQRGDTKVVVATIAFGMGIDKPDVRFVIHHSLPKSLEGYYQETGRAGRDGQPSDCILFFGRGDVVQLRRMINMSDSSNETQKERQRMMLNKVASFCDDRQECRRVAVLRYFGENFTAQACDKTCDNCRAGAKFQQQDLSEFAVAALKTVEVHEALTINQCADILLGKSYPPTLNKNLEDGHGIAKGKMPKYEVERIIDRLVADGALEEQNKWNGMAKIAVTYLNLGTNAGAFLSGRRKFFMSVQVSGKSQTLTTAPKKRAKKSKANETEEDGSSRNRLPPSTNVSSPARARDQKKRKVKELPVWDESEEEVGTTRHVNGYAKDQFVVSDDEFDTDDGFEPLRPPKARQRPAPLGPRISQDERMAGLDEIHQDIVHNFVQEAKMLEEKTRNEQHLRRPLFSESVFREMAINWTTSLDKMSEIPDIDEEKLRRFGKKFLPLVKRFQSEYSEMMGHPGREEPITISDDEEEEDEGGSEDFDETDDDGEPSKYFGGQADDADDVRAWDAQLSHLPEVSRGSSSSGSRRGGAAGGRGGRARGGGKRSYGRKASGGASGRGGGRKSAGGVTKRKASGTGSKRAAGSSSGAAKSSNISSFMHKGPSKKSGTGNVGLMPI</sequence>
<feature type="compositionally biased region" description="Polar residues" evidence="12">
    <location>
        <begin position="46"/>
        <end position="60"/>
    </location>
</feature>
<dbReference type="InterPro" id="IPR027417">
    <property type="entry name" value="P-loop_NTPase"/>
</dbReference>
<keyword evidence="3" id="KW-0547">Nucleotide-binding</keyword>
<comment type="subcellular location">
    <subcellularLocation>
        <location evidence="1">Nucleus</location>
    </subcellularLocation>
</comment>
<feature type="compositionally biased region" description="Low complexity" evidence="12">
    <location>
        <begin position="342"/>
        <end position="352"/>
    </location>
</feature>
<dbReference type="InterPro" id="IPR018982">
    <property type="entry name" value="RQC_domain"/>
</dbReference>
<dbReference type="SUPFAM" id="SSF52540">
    <property type="entry name" value="P-loop containing nucleoside triphosphate hydrolases"/>
    <property type="match status" value="1"/>
</dbReference>
<dbReference type="OrthoDB" id="10261556at2759"/>
<feature type="region of interest" description="Disordered" evidence="12">
    <location>
        <begin position="1381"/>
        <end position="1407"/>
    </location>
</feature>
<dbReference type="InterPro" id="IPR014001">
    <property type="entry name" value="Helicase_ATP-bd"/>
</dbReference>
<dbReference type="Gene3D" id="3.40.50.300">
    <property type="entry name" value="P-loop containing nucleotide triphosphate hydrolases"/>
    <property type="match status" value="2"/>
</dbReference>
<dbReference type="Pfam" id="PF09382">
    <property type="entry name" value="RQC"/>
    <property type="match status" value="1"/>
</dbReference>
<dbReference type="PANTHER" id="PTHR13710:SF153">
    <property type="entry name" value="RECQ-LIKE DNA HELICASE BLM"/>
    <property type="match status" value="1"/>
</dbReference>
<evidence type="ECO:0000313" key="17">
    <source>
        <dbReference type="Proteomes" id="UP000770015"/>
    </source>
</evidence>
<dbReference type="InterPro" id="IPR032284">
    <property type="entry name" value="RecQ_Zn-bd"/>
</dbReference>
<evidence type="ECO:0000256" key="5">
    <source>
        <dbReference type="ARBA" id="ARBA00022806"/>
    </source>
</evidence>
<comment type="catalytic activity">
    <reaction evidence="10">
        <text>Couples ATP hydrolysis with the unwinding of duplex DNA by translocating in the 3'-5' direction.</text>
        <dbReference type="EC" id="5.6.2.4"/>
    </reaction>
</comment>
<evidence type="ECO:0000256" key="10">
    <source>
        <dbReference type="ARBA" id="ARBA00034617"/>
    </source>
</evidence>
<evidence type="ECO:0000259" key="13">
    <source>
        <dbReference type="PROSITE" id="PS50967"/>
    </source>
</evidence>
<dbReference type="EMBL" id="JAGSXJ010000005">
    <property type="protein sequence ID" value="KAH6691641.1"/>
    <property type="molecule type" value="Genomic_DNA"/>
</dbReference>
<feature type="domain" description="Helicase C-terminal" evidence="15">
    <location>
        <begin position="990"/>
        <end position="1139"/>
    </location>
</feature>
<dbReference type="Gene3D" id="1.10.10.10">
    <property type="entry name" value="Winged helix-like DNA-binding domain superfamily/Winged helix DNA-binding domain"/>
    <property type="match status" value="1"/>
</dbReference>
<feature type="compositionally biased region" description="Pro residues" evidence="12">
    <location>
        <begin position="667"/>
        <end position="676"/>
    </location>
</feature>
<dbReference type="InterPro" id="IPR011545">
    <property type="entry name" value="DEAD/DEAH_box_helicase_dom"/>
</dbReference>
<evidence type="ECO:0000256" key="11">
    <source>
        <dbReference type="ARBA" id="ARBA00034808"/>
    </source>
</evidence>
<keyword evidence="4" id="KW-0378">Hydrolase</keyword>
<dbReference type="Pfam" id="PF00270">
    <property type="entry name" value="DEAD"/>
    <property type="match status" value="1"/>
</dbReference>
<dbReference type="GO" id="GO:0000724">
    <property type="term" value="P:double-strand break repair via homologous recombination"/>
    <property type="evidence" value="ECO:0007669"/>
    <property type="project" value="TreeGrafter"/>
</dbReference>
<dbReference type="PROSITE" id="PS50967">
    <property type="entry name" value="HRDC"/>
    <property type="match status" value="1"/>
</dbReference>
<feature type="compositionally biased region" description="Acidic residues" evidence="12">
    <location>
        <begin position="651"/>
        <end position="664"/>
    </location>
</feature>
<dbReference type="SMART" id="SM00487">
    <property type="entry name" value="DEXDc"/>
    <property type="match status" value="1"/>
</dbReference>
<dbReference type="GO" id="GO:0009378">
    <property type="term" value="F:four-way junction helicase activity"/>
    <property type="evidence" value="ECO:0007669"/>
    <property type="project" value="TreeGrafter"/>
</dbReference>
<feature type="compositionally biased region" description="Basic residues" evidence="12">
    <location>
        <begin position="1583"/>
        <end position="1594"/>
    </location>
</feature>
<evidence type="ECO:0000256" key="2">
    <source>
        <dbReference type="ARBA" id="ARBA00005446"/>
    </source>
</evidence>
<evidence type="ECO:0000256" key="12">
    <source>
        <dbReference type="SAM" id="MobiDB-lite"/>
    </source>
</evidence>
<feature type="compositionally biased region" description="Basic and acidic residues" evidence="12">
    <location>
        <begin position="199"/>
        <end position="209"/>
    </location>
</feature>
<dbReference type="PROSITE" id="PS51192">
    <property type="entry name" value="HELICASE_ATP_BIND_1"/>
    <property type="match status" value="1"/>
</dbReference>
<feature type="compositionally biased region" description="Acidic residues" evidence="12">
    <location>
        <begin position="1513"/>
        <end position="1534"/>
    </location>
</feature>
<keyword evidence="5 16" id="KW-0347">Helicase</keyword>
<comment type="caution">
    <text evidence="16">The sequence shown here is derived from an EMBL/GenBank/DDBJ whole genome shotgun (WGS) entry which is preliminary data.</text>
</comment>
<dbReference type="GO" id="GO:0005694">
    <property type="term" value="C:chromosome"/>
    <property type="evidence" value="ECO:0007669"/>
    <property type="project" value="TreeGrafter"/>
</dbReference>
<feature type="compositionally biased region" description="Low complexity" evidence="12">
    <location>
        <begin position="252"/>
        <end position="266"/>
    </location>
</feature>
<evidence type="ECO:0000256" key="1">
    <source>
        <dbReference type="ARBA" id="ARBA00004123"/>
    </source>
</evidence>
<keyword evidence="6" id="KW-0067">ATP-binding</keyword>
<feature type="compositionally biased region" description="Low complexity" evidence="12">
    <location>
        <begin position="594"/>
        <end position="610"/>
    </location>
</feature>
<dbReference type="InterPro" id="IPR044876">
    <property type="entry name" value="HRDC_dom_sf"/>
</dbReference>
<feature type="compositionally biased region" description="Polar residues" evidence="12">
    <location>
        <begin position="611"/>
        <end position="620"/>
    </location>
</feature>
<keyword evidence="8" id="KW-0413">Isomerase</keyword>